<dbReference type="EMBL" id="JBJIAA010000010">
    <property type="protein sequence ID" value="MFL0251294.1"/>
    <property type="molecule type" value="Genomic_DNA"/>
</dbReference>
<dbReference type="SUPFAM" id="SSF110849">
    <property type="entry name" value="ParB/Sulfiredoxin"/>
    <property type="match status" value="1"/>
</dbReference>
<organism evidence="1 2">
    <name type="scientific">Clostridium neuense</name>
    <dbReference type="NCBI Taxonomy" id="1728934"/>
    <lineage>
        <taxon>Bacteria</taxon>
        <taxon>Bacillati</taxon>
        <taxon>Bacillota</taxon>
        <taxon>Clostridia</taxon>
        <taxon>Eubacteriales</taxon>
        <taxon>Clostridiaceae</taxon>
        <taxon>Clostridium</taxon>
    </lineage>
</organism>
<dbReference type="PANTHER" id="PTHR36454:SF1">
    <property type="entry name" value="DUF1015 DOMAIN-CONTAINING PROTEIN"/>
    <property type="match status" value="1"/>
</dbReference>
<dbReference type="InterPro" id="IPR036086">
    <property type="entry name" value="ParB/Sulfiredoxin_sf"/>
</dbReference>
<dbReference type="PIRSF" id="PIRSF033563">
    <property type="entry name" value="UCP033563"/>
    <property type="match status" value="1"/>
</dbReference>
<keyword evidence="2" id="KW-1185">Reference proteome</keyword>
<dbReference type="Proteomes" id="UP001623592">
    <property type="component" value="Unassembled WGS sequence"/>
</dbReference>
<protein>
    <submittedName>
        <fullName evidence="1">DUF1015 domain-containing protein</fullName>
    </submittedName>
</protein>
<dbReference type="PANTHER" id="PTHR36454">
    <property type="entry name" value="LMO2823 PROTEIN"/>
    <property type="match status" value="1"/>
</dbReference>
<evidence type="ECO:0000313" key="1">
    <source>
        <dbReference type="EMBL" id="MFL0251294.1"/>
    </source>
</evidence>
<proteinExistence type="predicted"/>
<sequence length="414" mass="47602">MAVLKPFKAVRPVKELAGNVAELPYDVMNTEEARTIGEKNAFSFIHVDRAEIDLEKDVNPYSVKVYEKARNNLFDMIKKRILVKDNKENLYVYRQIMNGRSQTGIVGCTSIDDYQKGIIKKHEFTLESKEKDRINHVDFCNANTGPIFLTYRAKGEINNIVSKVTAGEPEYSFVSEDGITHIVWVIEDENTINKLTNLFKEVSALYIADGHHRAASAVKVGLKRREENPDYTGEEEFNYFLSVLFPDRDLAIMDYNRVVKDLNGMETSELIEKIKEYFEVEKLDDEVHYKPDEKHTFGMYVDETWYKLTAKKGTFDENDPVLSLDVSILQNNLINPILGISDPRKDERIDFIGGIRGIKELEKRANNDMKLAFSMYPTTVQDLMKVADSGNVMPPKSTWFEPKLRSGLFIHELQ</sequence>
<dbReference type="RefSeq" id="WP_406787954.1">
    <property type="nucleotide sequence ID" value="NZ_JBJIAA010000010.1"/>
</dbReference>
<accession>A0ABW8TK25</accession>
<dbReference type="InterPro" id="IPR008323">
    <property type="entry name" value="UCP033563"/>
</dbReference>
<reference evidence="1 2" key="1">
    <citation type="submission" date="2024-11" db="EMBL/GenBank/DDBJ databases">
        <authorList>
            <person name="Heng Y.C."/>
            <person name="Lim A.C.H."/>
            <person name="Lee J.K.Y."/>
            <person name="Kittelmann S."/>
        </authorList>
    </citation>
    <scope>NUCLEOTIDE SEQUENCE [LARGE SCALE GENOMIC DNA]</scope>
    <source>
        <strain evidence="1 2">WILCCON 0114</strain>
    </source>
</reference>
<dbReference type="Pfam" id="PF06245">
    <property type="entry name" value="DUF1015"/>
    <property type="match status" value="1"/>
</dbReference>
<name>A0ABW8TK25_9CLOT</name>
<gene>
    <name evidence="1" type="ORF">ACJDT4_12755</name>
</gene>
<evidence type="ECO:0000313" key="2">
    <source>
        <dbReference type="Proteomes" id="UP001623592"/>
    </source>
</evidence>
<comment type="caution">
    <text evidence="1">The sequence shown here is derived from an EMBL/GenBank/DDBJ whole genome shotgun (WGS) entry which is preliminary data.</text>
</comment>